<feature type="compositionally biased region" description="Basic and acidic residues" evidence="3">
    <location>
        <begin position="522"/>
        <end position="541"/>
    </location>
</feature>
<feature type="region of interest" description="Disordered" evidence="3">
    <location>
        <begin position="1482"/>
        <end position="1503"/>
    </location>
</feature>
<feature type="active site" evidence="1">
    <location>
        <position position="423"/>
    </location>
</feature>
<feature type="region of interest" description="Disordered" evidence="3">
    <location>
        <begin position="2129"/>
        <end position="2210"/>
    </location>
</feature>
<dbReference type="SUPFAM" id="SSF57997">
    <property type="entry name" value="Tropomyosin"/>
    <property type="match status" value="1"/>
</dbReference>
<feature type="compositionally biased region" description="Basic and acidic residues" evidence="3">
    <location>
        <begin position="2188"/>
        <end position="2203"/>
    </location>
</feature>
<feature type="compositionally biased region" description="Basic and acidic residues" evidence="3">
    <location>
        <begin position="1578"/>
        <end position="1603"/>
    </location>
</feature>
<feature type="coiled-coil region" evidence="2">
    <location>
        <begin position="1348"/>
        <end position="1434"/>
    </location>
</feature>
<proteinExistence type="predicted"/>
<feature type="compositionally biased region" description="Polar residues" evidence="3">
    <location>
        <begin position="1618"/>
        <end position="1629"/>
    </location>
</feature>
<feature type="compositionally biased region" description="Polar residues" evidence="3">
    <location>
        <begin position="2065"/>
        <end position="2078"/>
    </location>
</feature>
<feature type="compositionally biased region" description="Low complexity" evidence="3">
    <location>
        <begin position="560"/>
        <end position="573"/>
    </location>
</feature>
<evidence type="ECO:0000256" key="3">
    <source>
        <dbReference type="SAM" id="MobiDB-lite"/>
    </source>
</evidence>
<dbReference type="EMBL" id="CAKOGP040001825">
    <property type="protein sequence ID" value="CAJ1953378.1"/>
    <property type="molecule type" value="Genomic_DNA"/>
</dbReference>
<feature type="active site" evidence="1">
    <location>
        <position position="446"/>
    </location>
</feature>
<feature type="compositionally biased region" description="Polar residues" evidence="3">
    <location>
        <begin position="2167"/>
        <end position="2187"/>
    </location>
</feature>
<protein>
    <recommendedName>
        <fullName evidence="4">Calpain catalytic domain-containing protein</fullName>
    </recommendedName>
</protein>
<feature type="compositionally biased region" description="Acidic residues" evidence="3">
    <location>
        <begin position="1803"/>
        <end position="1815"/>
    </location>
</feature>
<dbReference type="InterPro" id="IPR038765">
    <property type="entry name" value="Papain-like_cys_pep_sf"/>
</dbReference>
<keyword evidence="2" id="KW-0175">Coiled coil</keyword>
<name>A0AAD2PUY5_9STRA</name>
<organism evidence="5 6">
    <name type="scientific">Cylindrotheca closterium</name>
    <dbReference type="NCBI Taxonomy" id="2856"/>
    <lineage>
        <taxon>Eukaryota</taxon>
        <taxon>Sar</taxon>
        <taxon>Stramenopiles</taxon>
        <taxon>Ochrophyta</taxon>
        <taxon>Bacillariophyta</taxon>
        <taxon>Bacillariophyceae</taxon>
        <taxon>Bacillariophycidae</taxon>
        <taxon>Bacillariales</taxon>
        <taxon>Bacillariaceae</taxon>
        <taxon>Cylindrotheca</taxon>
    </lineage>
</organism>
<dbReference type="Gene3D" id="3.90.70.10">
    <property type="entry name" value="Cysteine proteinases"/>
    <property type="match status" value="1"/>
</dbReference>
<dbReference type="SMART" id="SM00230">
    <property type="entry name" value="CysPc"/>
    <property type="match status" value="1"/>
</dbReference>
<sequence length="2245" mass="260303">MNRQRVSRLPRRSSIQISNQWNKQTVATADPLYDGADPKKWFVKTQTFNGKFLGGFNKEEVNGQLITDGIEKFKNNPVKYMGIMYITEEMKEPKSNQGYALILREKGSKVFPADVGPDGRFTIMTQEYRRLPPLKSDTLPKLCRDDYTDNMIYKGKKLHTKANKPLMPGRGMGLLDQPNMKLIGTIDPSDVKQGIIADCWLLSGISTLAEFEGGIQRLFRKTKKFELMPFDDKPNMYTVTLWDISTWTEVDIVVDERLCSRPDGQNRRGEMKLLGAKPSDDGELWVPYLEKAVSIHCGGWDKISYGANCNHAWAILTGVKEQCTILRVADENSNWGCYAKYDPFSKKFAELDNDPWKGFQSVYTVPWPETEGAGFDDFKDTSELNDVQLFGKMCDWDDGNFLMACSSKGQSDRENTDGIVNKHAYGVVECKDNVAGTGMDMIQLRNPWGKGGELENGQFARGKGPGWKKYPKLKRELNPDQDSPGVFWLTRQEFFKYYDKIYLSAGDMSEFLGLKPPKRGKPKDEKEMETDNKKRKVETPNDKQTASNASASPVKKTKSISKPVSPKKVSPIKAKPKGFVKVEKNIPKKGKGKKGASGFFKAIPSSKGGGFQKMIPRNKKEEMAQAKLERETKEKEKLEKERLVQQELGKERQEKEEAERQRQENEKVEKEKLERLRLEREQQVKAKQERERLERERKATLQLEKQERDRLERESKAQEKQDKQERDRLDRERGAREKKERDKLERERKTQERLVRERLQWEQKEQDRLEKETEAKEKQEKESKAKLQPSSNAGKFKRPAKKVESPNHDTDRGMEDDSMKLQEMDSIIADLQRRLDEAQKETTELRSQNTTLAAIQEDLEDEAMAYEGQLETKSEIIDTLTEELNQAYETAKPQDDAKELIAKNAELREKTEELSGKTAEIAKLKKELAKARSNALSQSDQKTSVMQHRREIEEKNAIIASMRKEIDNGKRRTSALQDKASELESTKQELEIRNKGQKRKIEQLERDDGASSSLRADLQKAKKTIQTLSQGKIQSQRDLAKKEKRIDFLRSELREANQAIQSLERKMGGSRDRDRVRLNQLKKQLEDKEAELHSKDAKLKSGERAGVESRKRLREKDDRINSVLNQLQQSRKEGRVLEEKNEVMSKKLKSNEHHVSFLNSQLEEAKHLIQTLEQRTRASRDREVARLRKQLETKQEEVNTQKHQLQQAIDSAQSGRIALRAKEQESIDLRGALRQLRGEFQSLEQEKNDIYVRENRKVKQLQSRLSTTEAALETEREKRKQSNDRVDELEEELHRERNKRQRLNEEQVNYRNPTEAPEADQVLKDKEDELNFMGKKLRRMTLHQQQSSRHLEQEMIHKEDQISELQQQVDDLQRENEALYVKNATQKSLNKKLVELEIELDKKNSIAETWKEDVVSLQNAMDEQKNRIERMDMEMTHKDSSIQLLEQKILEQAGIIAQKSTGSAKYAKVVADLNRELESAQEQLKRRRIESTSEGANIKRTDELEKELREARDDSDASRQTIKLQEADLEEKEALIQSLTRKLTERKQEPSLASERAQGRELSLGAQRVQDPGLNAERASRQKETTLTIERVREPRSAAEGAREASSSWERLRGPTMTAGSREQSSTTERAQRPRSSAPEDLPYQPPDVKTSLESEKESEENQQNAKRARSIEKVHPPEHDMHLRKTSIAEQGSPESQEIDKGMRALEHLQPDYGRLPSNPNLHIPQNESFDNNGIVYSHLHAPELPEYESQTKSDPPARGIATEADQVRDRGLVATSPHLNHLDVFPLQTDDENRARRGGFDEPEGEKWDDDETEEHDFIESQNAEEHRWNEKSDLQALRLRDETRIKHSHFDESIVAYDEDMDMHKAQPSAERRRIHRDFDEANDMEKWNDVSQMYELEDRRKTNRDIDEASDMDEEKYIGDPRMHGIRTRGKNRLGREDFEEAKAIGDEEWNEEFSKFTSNPRDHTRRRHGDYDEYSLHEHHKWNEEPDMITSNLPQERRMRQRRDFDDPIGMGDEQWHEESDLQTLRPMDESYRMRRDYNEPRIMEDGKWNGELGMYIKPTPSSRSHQEMNQDPSHMARSRRNTAYGQRKHMESSTKDRSPWYFDSQSPIGNWNEGWDSKLRRQPEEGLRESHGARRLDPISDAPKTRKVSRYGDGDGDSDHSTSNAHVVGSMNSWAESTGPRQQERLRSQRIQGKEDDGGPDSINDYLARLFEKVQATKSELEATQKRLNHTVGRHLVLE</sequence>
<keyword evidence="1" id="KW-0378">Hydrolase</keyword>
<evidence type="ECO:0000259" key="4">
    <source>
        <dbReference type="PROSITE" id="PS50203"/>
    </source>
</evidence>
<dbReference type="PROSITE" id="PS50203">
    <property type="entry name" value="CALPAIN_CAT"/>
    <property type="match status" value="1"/>
</dbReference>
<feature type="compositionally biased region" description="Polar residues" evidence="3">
    <location>
        <begin position="1024"/>
        <end position="1037"/>
    </location>
</feature>
<feature type="region of interest" description="Disordered" evidence="3">
    <location>
        <begin position="1541"/>
        <end position="1702"/>
    </location>
</feature>
<feature type="compositionally biased region" description="Polar residues" evidence="3">
    <location>
        <begin position="934"/>
        <end position="946"/>
    </location>
</feature>
<feature type="compositionally biased region" description="Basic and acidic residues" evidence="3">
    <location>
        <begin position="979"/>
        <end position="1009"/>
    </location>
</feature>
<feature type="domain" description="Calpain catalytic" evidence="4">
    <location>
        <begin position="170"/>
        <end position="503"/>
    </location>
</feature>
<gene>
    <name evidence="5" type="ORF">CYCCA115_LOCUS14000</name>
</gene>
<evidence type="ECO:0000256" key="1">
    <source>
        <dbReference type="PROSITE-ProRule" id="PRU00239"/>
    </source>
</evidence>
<dbReference type="SUPFAM" id="SSF54001">
    <property type="entry name" value="Cysteine proteinases"/>
    <property type="match status" value="1"/>
</dbReference>
<feature type="active site" evidence="1">
    <location>
        <position position="199"/>
    </location>
</feature>
<feature type="region of interest" description="Disordered" evidence="3">
    <location>
        <begin position="512"/>
        <end position="820"/>
    </location>
</feature>
<feature type="region of interest" description="Disordered" evidence="3">
    <location>
        <begin position="1262"/>
        <end position="1321"/>
    </location>
</feature>
<comment type="caution">
    <text evidence="5">The sequence shown here is derived from an EMBL/GenBank/DDBJ whole genome shotgun (WGS) entry which is preliminary data.</text>
</comment>
<feature type="compositionally biased region" description="Basic and acidic residues" evidence="3">
    <location>
        <begin position="618"/>
        <end position="785"/>
    </location>
</feature>
<keyword evidence="1" id="KW-0645">Protease</keyword>
<evidence type="ECO:0000256" key="2">
    <source>
        <dbReference type="SAM" id="Coils"/>
    </source>
</evidence>
<dbReference type="Proteomes" id="UP001295423">
    <property type="component" value="Unassembled WGS sequence"/>
</dbReference>
<feature type="compositionally biased region" description="Basic and acidic residues" evidence="3">
    <location>
        <begin position="801"/>
        <end position="820"/>
    </location>
</feature>
<dbReference type="GO" id="GO:0004198">
    <property type="term" value="F:calcium-dependent cysteine-type endopeptidase activity"/>
    <property type="evidence" value="ECO:0007669"/>
    <property type="project" value="InterPro"/>
</dbReference>
<feature type="region of interest" description="Disordered" evidence="3">
    <location>
        <begin position="1792"/>
        <end position="1815"/>
    </location>
</feature>
<feature type="compositionally biased region" description="Basic and acidic residues" evidence="3">
    <location>
        <begin position="2129"/>
        <end position="2144"/>
    </location>
</feature>
<evidence type="ECO:0000313" key="5">
    <source>
        <dbReference type="EMBL" id="CAJ1953378.1"/>
    </source>
</evidence>
<keyword evidence="1" id="KW-0788">Thiol protease</keyword>
<feature type="compositionally biased region" description="Basic and acidic residues" evidence="3">
    <location>
        <begin position="1273"/>
        <end position="1286"/>
    </location>
</feature>
<feature type="compositionally biased region" description="Basic and acidic residues" evidence="3">
    <location>
        <begin position="948"/>
        <end position="970"/>
    </location>
</feature>
<dbReference type="InterPro" id="IPR001300">
    <property type="entry name" value="Peptidase_C2_calpain_cat"/>
</dbReference>
<keyword evidence="6" id="KW-1185">Reference proteome</keyword>
<feature type="compositionally biased region" description="Basic and acidic residues" evidence="3">
    <location>
        <begin position="2156"/>
        <end position="2166"/>
    </location>
</feature>
<feature type="compositionally biased region" description="Basic and acidic residues" evidence="3">
    <location>
        <begin position="1793"/>
        <end position="1802"/>
    </location>
</feature>
<evidence type="ECO:0000313" key="6">
    <source>
        <dbReference type="Proteomes" id="UP001295423"/>
    </source>
</evidence>
<accession>A0AAD2PUY5</accession>
<feature type="compositionally biased region" description="Basic and acidic residues" evidence="3">
    <location>
        <begin position="2094"/>
        <end position="2104"/>
    </location>
</feature>
<feature type="region of interest" description="Disordered" evidence="3">
    <location>
        <begin position="932"/>
        <end position="1041"/>
    </location>
</feature>
<dbReference type="GO" id="GO:0006508">
    <property type="term" value="P:proteolysis"/>
    <property type="evidence" value="ECO:0007669"/>
    <property type="project" value="UniProtKB-KW"/>
</dbReference>
<feature type="compositionally biased region" description="Basic and acidic residues" evidence="3">
    <location>
        <begin position="1063"/>
        <end position="1114"/>
    </location>
</feature>
<feature type="region of interest" description="Disordered" evidence="3">
    <location>
        <begin position="2061"/>
        <end position="2112"/>
    </location>
</feature>
<reference evidence="5" key="1">
    <citation type="submission" date="2023-08" db="EMBL/GenBank/DDBJ databases">
        <authorList>
            <person name="Audoor S."/>
            <person name="Bilcke G."/>
        </authorList>
    </citation>
    <scope>NUCLEOTIDE SEQUENCE</scope>
</reference>
<feature type="compositionally biased region" description="Polar residues" evidence="3">
    <location>
        <begin position="542"/>
        <end position="551"/>
    </location>
</feature>
<feature type="region of interest" description="Disordered" evidence="3">
    <location>
        <begin position="1060"/>
        <end position="1114"/>
    </location>
</feature>
<feature type="compositionally biased region" description="Basic and acidic residues" evidence="3">
    <location>
        <begin position="1670"/>
        <end position="1684"/>
    </location>
</feature>
<dbReference type="Pfam" id="PF00648">
    <property type="entry name" value="Peptidase_C2"/>
    <property type="match status" value="1"/>
</dbReference>